<name>A0A369Q3U7_9SPHI</name>
<evidence type="ECO:0000256" key="8">
    <source>
        <dbReference type="ARBA" id="ARBA00023277"/>
    </source>
</evidence>
<protein>
    <recommendedName>
        <fullName evidence="5 13">Malto-oligosyltrehalose trehalohydrolase</fullName>
        <shortName evidence="14">MTHase</shortName>
        <ecNumber evidence="4 13">3.2.1.141</ecNumber>
    </recommendedName>
    <alternativeName>
        <fullName evidence="11 14">4-alpha-D-((1-&gt;4)-alpha-D-glucano)trehalose trehalohydrolase</fullName>
    </alternativeName>
    <alternativeName>
        <fullName evidence="10 14">Maltooligosyl trehalose trehalohydrolase</fullName>
    </alternativeName>
</protein>
<evidence type="ECO:0000256" key="13">
    <source>
        <dbReference type="NCBIfam" id="TIGR02402"/>
    </source>
</evidence>
<reference evidence="19 20" key="1">
    <citation type="submission" date="2018-07" db="EMBL/GenBank/DDBJ databases">
        <title>Pedobacter sp. nov., isolated from soil.</title>
        <authorList>
            <person name="Zhou L.Y."/>
            <person name="Du Z.J."/>
        </authorList>
    </citation>
    <scope>NUCLEOTIDE SEQUENCE [LARGE SCALE GENOMIC DNA]</scope>
    <source>
        <strain evidence="19 20">JDX94</strain>
    </source>
</reference>
<comment type="subcellular location">
    <subcellularLocation>
        <location evidence="1 15">Cytoplasm</location>
    </subcellularLocation>
</comment>
<dbReference type="PANTHER" id="PTHR43651">
    <property type="entry name" value="1,4-ALPHA-GLUCAN-BRANCHING ENZYME"/>
    <property type="match status" value="1"/>
</dbReference>
<evidence type="ECO:0000256" key="12">
    <source>
        <dbReference type="ARBA" id="ARBA00034013"/>
    </source>
</evidence>
<dbReference type="InterPro" id="IPR017853">
    <property type="entry name" value="GH"/>
</dbReference>
<evidence type="ECO:0000256" key="14">
    <source>
        <dbReference type="PIRNR" id="PIRNR006337"/>
    </source>
</evidence>
<evidence type="ECO:0000256" key="6">
    <source>
        <dbReference type="ARBA" id="ARBA00022490"/>
    </source>
</evidence>
<feature type="site" description="Transition state stabilizer" evidence="17">
    <location>
        <position position="409"/>
    </location>
</feature>
<evidence type="ECO:0000256" key="5">
    <source>
        <dbReference type="ARBA" id="ARBA00015938"/>
    </source>
</evidence>
<feature type="binding site" evidence="16">
    <location>
        <begin position="340"/>
        <end position="344"/>
    </location>
    <ligand>
        <name>substrate</name>
    </ligand>
</feature>
<accession>A0A369Q3U7</accession>
<evidence type="ECO:0000256" key="16">
    <source>
        <dbReference type="PIRSR" id="PIRSR006337-2"/>
    </source>
</evidence>
<comment type="catalytic activity">
    <reaction evidence="12 14">
        <text>hydrolysis of (1-&gt;4)-alpha-D-glucosidic linkage in 4-alpha-D-[(1-&gt;4)-alpha-D-glucanosyl]n trehalose to yield trehalose and (1-&gt;4)-alpha-D-glucan.</text>
        <dbReference type="EC" id="3.2.1.141"/>
    </reaction>
</comment>
<dbReference type="InterPro" id="IPR006047">
    <property type="entry name" value="GH13_cat_dom"/>
</dbReference>
<evidence type="ECO:0000256" key="11">
    <source>
        <dbReference type="ARBA" id="ARBA00033284"/>
    </source>
</evidence>
<feature type="binding site" evidence="16">
    <location>
        <begin position="276"/>
        <end position="281"/>
    </location>
    <ligand>
        <name>substrate</name>
    </ligand>
</feature>
<evidence type="ECO:0000313" key="19">
    <source>
        <dbReference type="EMBL" id="RDC58145.1"/>
    </source>
</evidence>
<keyword evidence="8" id="KW-0119">Carbohydrate metabolism</keyword>
<evidence type="ECO:0000256" key="2">
    <source>
        <dbReference type="ARBA" id="ARBA00005199"/>
    </source>
</evidence>
<dbReference type="InterPro" id="IPR013783">
    <property type="entry name" value="Ig-like_fold"/>
</dbReference>
<dbReference type="SUPFAM" id="SSF81296">
    <property type="entry name" value="E set domains"/>
    <property type="match status" value="1"/>
</dbReference>
<sequence length="625" mass="72242">MMEIDIRERKIGLRFLDCGKAEIWLWAPYVIAVSVLLPDQDLKLPMLKQEFGYWFLQTDQIRETYEYGFEISHSDETTQNQSEIKQLRRADPASVFQKNGVNGYSTALNLKSFNWTDQNRKGMCLADFVIYELHTGTFTPNGDFASIEQKLDYLVDLGITAIEIMPVSQFPGGRNWGYDGVYPFAVQNTYGGPMSLQHLVNACHEKGLAVILDVVYNHMGPEGNYFNDFGPYFTNKYQTPWGNAINFDDADCDPVRHYFIENVLMWFRDFHIDALRLDAVHAIKDFSTKHILAEIKQYVAQLSAWSKRNHYLIVELDLNDNKYINPLAEKGYGMDAQWIDEFHHALRVTAGQPQQGYYSDFNGIEDLAKSFHDAYVYDGQYSPHRKKKFGIKATENEGEQFVVFSQNHDQVGNRMLGERTSKLVSFEMLKLMAAAVICSPFLPLIFMGEEYGETNPFQFFISHSDKDLVEAVRKGRKAEFAAFHDDQNIPDPQSEETFNRAKLNWDNLKKEKHQLLYTYYKSIIKLRKSLPALSKLNRNHLNVDVFKDQNCLILNRWEEKQKIICLMNFSRQQQILCVTNTFDHKLIFNSAAQEWGGKDENCSTFPKNDISISPESILIFIAPNV</sequence>
<feature type="active site" description="Proton donor" evidence="15">
    <location>
        <position position="315"/>
    </location>
</feature>
<dbReference type="Gene3D" id="2.60.40.10">
    <property type="entry name" value="Immunoglobulins"/>
    <property type="match status" value="1"/>
</dbReference>
<dbReference type="CDD" id="cd11325">
    <property type="entry name" value="AmyAc_GTHase"/>
    <property type="match status" value="1"/>
</dbReference>
<dbReference type="GO" id="GO:0033942">
    <property type="term" value="F:4-alpha-D-(1-&gt;4)-alpha-D-glucanotrehalose trehalohydrolase activity"/>
    <property type="evidence" value="ECO:0007669"/>
    <property type="project" value="UniProtKB-EC"/>
</dbReference>
<comment type="similarity">
    <text evidence="3 14">Belongs to the glycosyl hydrolase 13 family.</text>
</comment>
<dbReference type="EMBL" id="QPKV01000002">
    <property type="protein sequence ID" value="RDC58145.1"/>
    <property type="molecule type" value="Genomic_DNA"/>
</dbReference>
<dbReference type="Gene3D" id="3.20.20.80">
    <property type="entry name" value="Glycosidases"/>
    <property type="match status" value="1"/>
</dbReference>
<evidence type="ECO:0000256" key="10">
    <source>
        <dbReference type="ARBA" id="ARBA00032057"/>
    </source>
</evidence>
<dbReference type="GO" id="GO:0005737">
    <property type="term" value="C:cytoplasm"/>
    <property type="evidence" value="ECO:0007669"/>
    <property type="project" value="UniProtKB-SubCell"/>
</dbReference>
<comment type="pathway">
    <text evidence="2 14">Glycan biosynthesis; trehalose biosynthesis.</text>
</comment>
<dbReference type="Pfam" id="PF00128">
    <property type="entry name" value="Alpha-amylase"/>
    <property type="match status" value="1"/>
</dbReference>
<evidence type="ECO:0000259" key="18">
    <source>
        <dbReference type="SMART" id="SM00642"/>
    </source>
</evidence>
<dbReference type="InterPro" id="IPR012768">
    <property type="entry name" value="Trehalose_TreZ"/>
</dbReference>
<dbReference type="SMART" id="SM00642">
    <property type="entry name" value="Aamy"/>
    <property type="match status" value="1"/>
</dbReference>
<dbReference type="PANTHER" id="PTHR43651:SF11">
    <property type="entry name" value="MALTO-OLIGOSYLTREHALOSE TREHALOHYDROLASE"/>
    <property type="match status" value="1"/>
</dbReference>
<dbReference type="AlphaFoldDB" id="A0A369Q3U7"/>
<organism evidence="19 20">
    <name type="scientific">Pedobacter chinensis</name>
    <dbReference type="NCBI Taxonomy" id="2282421"/>
    <lineage>
        <taxon>Bacteria</taxon>
        <taxon>Pseudomonadati</taxon>
        <taxon>Bacteroidota</taxon>
        <taxon>Sphingobacteriia</taxon>
        <taxon>Sphingobacteriales</taxon>
        <taxon>Sphingobacteriaceae</taxon>
        <taxon>Pedobacter</taxon>
    </lineage>
</organism>
<dbReference type="InterPro" id="IPR014756">
    <property type="entry name" value="Ig_E-set"/>
</dbReference>
<proteinExistence type="inferred from homology"/>
<dbReference type="Proteomes" id="UP000253961">
    <property type="component" value="Unassembled WGS sequence"/>
</dbReference>
<evidence type="ECO:0000256" key="17">
    <source>
        <dbReference type="PIRSR" id="PIRSR006337-3"/>
    </source>
</evidence>
<feature type="active site" description="Nucleophile" evidence="15">
    <location>
        <position position="278"/>
    </location>
</feature>
<evidence type="ECO:0000256" key="3">
    <source>
        <dbReference type="ARBA" id="ARBA00008061"/>
    </source>
</evidence>
<dbReference type="GO" id="GO:0005992">
    <property type="term" value="P:trehalose biosynthetic process"/>
    <property type="evidence" value="ECO:0007669"/>
    <property type="project" value="UniProtKB-UniRule"/>
</dbReference>
<evidence type="ECO:0000256" key="15">
    <source>
        <dbReference type="PIRSR" id="PIRSR006337-1"/>
    </source>
</evidence>
<dbReference type="InterPro" id="IPR044901">
    <property type="entry name" value="Trehalose_TreZ_E-set_sf"/>
</dbReference>
<comment type="caution">
    <text evidence="19">The sequence shown here is derived from an EMBL/GenBank/DDBJ whole genome shotgun (WGS) entry which is preliminary data.</text>
</comment>
<feature type="domain" description="Glycosyl hydrolase family 13 catalytic" evidence="18">
    <location>
        <begin position="107"/>
        <end position="527"/>
    </location>
</feature>
<dbReference type="UniPathway" id="UPA00299"/>
<dbReference type="SUPFAM" id="SSF51445">
    <property type="entry name" value="(Trans)glycosidases"/>
    <property type="match status" value="1"/>
</dbReference>
<keyword evidence="7 14" id="KW-0378">Hydrolase</keyword>
<feature type="binding site" evidence="16">
    <location>
        <begin position="408"/>
        <end position="413"/>
    </location>
    <ligand>
        <name>substrate</name>
    </ligand>
</feature>
<keyword evidence="9 14" id="KW-0326">Glycosidase</keyword>
<keyword evidence="20" id="KW-1185">Reference proteome</keyword>
<gene>
    <name evidence="19" type="primary">treZ</name>
    <name evidence="19" type="ORF">DU508_04150</name>
</gene>
<evidence type="ECO:0000256" key="9">
    <source>
        <dbReference type="ARBA" id="ARBA00023295"/>
    </source>
</evidence>
<evidence type="ECO:0000256" key="4">
    <source>
        <dbReference type="ARBA" id="ARBA00012268"/>
    </source>
</evidence>
<dbReference type="EC" id="3.2.1.141" evidence="4 13"/>
<dbReference type="OrthoDB" id="9761875at2"/>
<dbReference type="Gene3D" id="1.10.10.760">
    <property type="entry name" value="E-set domains of sugar-utilizing enzymes"/>
    <property type="match status" value="1"/>
</dbReference>
<evidence type="ECO:0000313" key="20">
    <source>
        <dbReference type="Proteomes" id="UP000253961"/>
    </source>
</evidence>
<evidence type="ECO:0000256" key="1">
    <source>
        <dbReference type="ARBA" id="ARBA00004496"/>
    </source>
</evidence>
<dbReference type="PIRSF" id="PIRSF006337">
    <property type="entry name" value="Trehalose_TreZ"/>
    <property type="match status" value="1"/>
</dbReference>
<keyword evidence="6" id="KW-0963">Cytoplasm</keyword>
<dbReference type="NCBIfam" id="TIGR02402">
    <property type="entry name" value="trehalose_TreZ"/>
    <property type="match status" value="1"/>
</dbReference>
<evidence type="ECO:0000256" key="7">
    <source>
        <dbReference type="ARBA" id="ARBA00022801"/>
    </source>
</evidence>